<keyword evidence="2" id="KW-1185">Reference proteome</keyword>
<comment type="caution">
    <text evidence="1">The sequence shown here is derived from an EMBL/GenBank/DDBJ whole genome shotgun (WGS) entry which is preliminary data.</text>
</comment>
<dbReference type="AlphaFoldDB" id="A0A8H4APT8"/>
<reference evidence="1 2" key="1">
    <citation type="journal article" date="2019" name="Environ. Microbiol.">
        <title>At the nexus of three kingdoms: the genome of the mycorrhizal fungus Gigaspora margarita provides insights into plant, endobacterial and fungal interactions.</title>
        <authorList>
            <person name="Venice F."/>
            <person name="Ghignone S."/>
            <person name="Salvioli di Fossalunga A."/>
            <person name="Amselem J."/>
            <person name="Novero M."/>
            <person name="Xianan X."/>
            <person name="Sedzielewska Toro K."/>
            <person name="Morin E."/>
            <person name="Lipzen A."/>
            <person name="Grigoriev I.V."/>
            <person name="Henrissat B."/>
            <person name="Martin F.M."/>
            <person name="Bonfante P."/>
        </authorList>
    </citation>
    <scope>NUCLEOTIDE SEQUENCE [LARGE SCALE GENOMIC DNA]</scope>
    <source>
        <strain evidence="1 2">BEG34</strain>
    </source>
</reference>
<protein>
    <submittedName>
        <fullName evidence="1">Uncharacterized protein</fullName>
    </submittedName>
</protein>
<proteinExistence type="predicted"/>
<accession>A0A8H4APT8</accession>
<dbReference type="OrthoDB" id="10507889at2759"/>
<name>A0A8H4APT8_GIGMA</name>
<evidence type="ECO:0000313" key="1">
    <source>
        <dbReference type="EMBL" id="KAF0520625.1"/>
    </source>
</evidence>
<organism evidence="1 2">
    <name type="scientific">Gigaspora margarita</name>
    <dbReference type="NCBI Taxonomy" id="4874"/>
    <lineage>
        <taxon>Eukaryota</taxon>
        <taxon>Fungi</taxon>
        <taxon>Fungi incertae sedis</taxon>
        <taxon>Mucoromycota</taxon>
        <taxon>Glomeromycotina</taxon>
        <taxon>Glomeromycetes</taxon>
        <taxon>Diversisporales</taxon>
        <taxon>Gigasporaceae</taxon>
        <taxon>Gigaspora</taxon>
    </lineage>
</organism>
<dbReference type="EMBL" id="WTPW01000348">
    <property type="protein sequence ID" value="KAF0520625.1"/>
    <property type="molecule type" value="Genomic_DNA"/>
</dbReference>
<dbReference type="Proteomes" id="UP000439903">
    <property type="component" value="Unassembled WGS sequence"/>
</dbReference>
<sequence>MSILCKYPLHQHANVKDATTCHPIFFVRDELITLSKFGFIFYEMIEWNYSALSPNTPLYAETNTPSTSSNKRKKQDELERIIEKFNSHYTLTQNFYKKPS</sequence>
<gene>
    <name evidence="1" type="ORF">F8M41_016178</name>
</gene>
<evidence type="ECO:0000313" key="2">
    <source>
        <dbReference type="Proteomes" id="UP000439903"/>
    </source>
</evidence>